<reference evidence="2 3" key="1">
    <citation type="submission" date="2021-04" db="EMBL/GenBank/DDBJ databases">
        <title>Whole genome sequence analysis of a thiophenic sulfur metabolizing bacteria.</title>
        <authorList>
            <person name="Akhtar N."/>
            <person name="Akram J."/>
            <person name="Aslam A."/>
        </authorList>
    </citation>
    <scope>NUCLEOTIDE SEQUENCE [LARGE SCALE GENOMIC DNA]</scope>
    <source>
        <strain evidence="2 3">3OW</strain>
    </source>
</reference>
<comment type="caution">
    <text evidence="2">The sequence shown here is derived from an EMBL/GenBank/DDBJ whole genome shotgun (WGS) entry which is preliminary data.</text>
</comment>
<evidence type="ECO:0000256" key="1">
    <source>
        <dbReference type="SAM" id="Phobius"/>
    </source>
</evidence>
<protein>
    <submittedName>
        <fullName evidence="2">ABC transporter permease</fullName>
    </submittedName>
</protein>
<dbReference type="RefSeq" id="WP_212554510.1">
    <property type="nucleotide sequence ID" value="NZ_JAGXOE010000047.1"/>
</dbReference>
<organism evidence="2 3">
    <name type="scientific">Tsukamurella paurometabola</name>
    <name type="common">Corynebacterium paurometabolum</name>
    <dbReference type="NCBI Taxonomy" id="2061"/>
    <lineage>
        <taxon>Bacteria</taxon>
        <taxon>Bacillati</taxon>
        <taxon>Actinomycetota</taxon>
        <taxon>Actinomycetes</taxon>
        <taxon>Mycobacteriales</taxon>
        <taxon>Tsukamurellaceae</taxon>
        <taxon>Tsukamurella</taxon>
    </lineage>
</organism>
<feature type="transmembrane region" description="Helical" evidence="1">
    <location>
        <begin position="209"/>
        <end position="227"/>
    </location>
</feature>
<sequence>MQPVRSAASGALSEAGSAAASLPSLLGRFYATSLEILRCLVTTRFESREFLSQSWFLVSISIVPTIAMCVPFCIMFVYQINMLLGEAGAVDLSGAGAGVAIIREIGPIITVLVVAGAGATAICADLGSRTIREEIDAMRVMGINPMQRLCVPRVIASTTVAVFLNGLVCMVGLVGGFFATVYIEKASPGQYVQAIPIITSLGDFFVSELKAGVFGMLAGLVGCHLGLNVKGGPKGVGDAVNQTVVVSFILLFLANSVITTVALH</sequence>
<accession>A0ABS5NFD3</accession>
<feature type="transmembrane region" description="Helical" evidence="1">
    <location>
        <begin position="154"/>
        <end position="183"/>
    </location>
</feature>
<name>A0ABS5NFD3_TSUPA</name>
<evidence type="ECO:0000313" key="3">
    <source>
        <dbReference type="Proteomes" id="UP000676853"/>
    </source>
</evidence>
<dbReference type="InterPro" id="IPR030802">
    <property type="entry name" value="Permease_MalE"/>
</dbReference>
<keyword evidence="1" id="KW-0812">Transmembrane</keyword>
<evidence type="ECO:0000313" key="2">
    <source>
        <dbReference type="EMBL" id="MBS4102984.1"/>
    </source>
</evidence>
<keyword evidence="3" id="KW-1185">Reference proteome</keyword>
<gene>
    <name evidence="2" type="ORF">KFZ73_17275</name>
</gene>
<feature type="transmembrane region" description="Helical" evidence="1">
    <location>
        <begin position="239"/>
        <end position="263"/>
    </location>
</feature>
<keyword evidence="1" id="KW-1133">Transmembrane helix</keyword>
<dbReference type="EMBL" id="JAGXOE010000047">
    <property type="protein sequence ID" value="MBS4102984.1"/>
    <property type="molecule type" value="Genomic_DNA"/>
</dbReference>
<feature type="transmembrane region" description="Helical" evidence="1">
    <location>
        <begin position="100"/>
        <end position="124"/>
    </location>
</feature>
<dbReference type="PANTHER" id="PTHR30188">
    <property type="entry name" value="ABC TRANSPORTER PERMEASE PROTEIN-RELATED"/>
    <property type="match status" value="1"/>
</dbReference>
<dbReference type="PANTHER" id="PTHR30188:SF4">
    <property type="entry name" value="PROTEIN TRIGALACTOSYLDIACYLGLYCEROL 1, CHLOROPLASTIC"/>
    <property type="match status" value="1"/>
</dbReference>
<dbReference type="Pfam" id="PF02405">
    <property type="entry name" value="MlaE"/>
    <property type="match status" value="1"/>
</dbReference>
<proteinExistence type="predicted"/>
<feature type="transmembrane region" description="Helical" evidence="1">
    <location>
        <begin position="54"/>
        <end position="80"/>
    </location>
</feature>
<keyword evidence="1" id="KW-0472">Membrane</keyword>
<dbReference type="Proteomes" id="UP000676853">
    <property type="component" value="Unassembled WGS sequence"/>
</dbReference>